<dbReference type="PANTHER" id="PTHR45651">
    <property type="entry name" value="CYCLIC NUCLEOTIDE-GATED ION CHANNEL 15-RELATED-RELATED"/>
    <property type="match status" value="1"/>
</dbReference>
<organism evidence="3 4">
    <name type="scientific">Carnegiea gigantea</name>
    <dbReference type="NCBI Taxonomy" id="171969"/>
    <lineage>
        <taxon>Eukaryota</taxon>
        <taxon>Viridiplantae</taxon>
        <taxon>Streptophyta</taxon>
        <taxon>Embryophyta</taxon>
        <taxon>Tracheophyta</taxon>
        <taxon>Spermatophyta</taxon>
        <taxon>Magnoliopsida</taxon>
        <taxon>eudicotyledons</taxon>
        <taxon>Gunneridae</taxon>
        <taxon>Pentapetalae</taxon>
        <taxon>Caryophyllales</taxon>
        <taxon>Cactineae</taxon>
        <taxon>Cactaceae</taxon>
        <taxon>Cactoideae</taxon>
        <taxon>Echinocereeae</taxon>
        <taxon>Carnegiea</taxon>
    </lineage>
</organism>
<dbReference type="SUPFAM" id="SSF81324">
    <property type="entry name" value="Voltage-gated potassium channels"/>
    <property type="match status" value="1"/>
</dbReference>
<protein>
    <recommendedName>
        <fullName evidence="5">Ion transport domain-containing protein</fullName>
    </recommendedName>
</protein>
<sequence>MQNFHFHAPSTKFPHFTIINLRHNANRQQNENVKVHHPRSEFITKWNNIFLIVCLISLFLDPLFFYVPTLCGEACVDTDLDLLFFIMWLRTIFDSFYAAHIYIKFKTAFVNPSSRVFGRGEIVVDPKAIAIRYLKRDFVIDFSAMLPLPQILLWFVYPSNKDRSSLDTNYLVAAVILIQYIPRLCVMLPLNKKIADTTGIVAKNAFSGAIYNLVLFTLAGHVRNPFLFLSKL</sequence>
<feature type="transmembrane region" description="Helical" evidence="2">
    <location>
        <begin position="169"/>
        <end position="188"/>
    </location>
</feature>
<keyword evidence="4" id="KW-1185">Reference proteome</keyword>
<evidence type="ECO:0000313" key="4">
    <source>
        <dbReference type="Proteomes" id="UP001153076"/>
    </source>
</evidence>
<evidence type="ECO:0000256" key="1">
    <source>
        <dbReference type="ARBA" id="ARBA00023303"/>
    </source>
</evidence>
<feature type="transmembrane region" description="Helical" evidence="2">
    <location>
        <begin position="138"/>
        <end position="157"/>
    </location>
</feature>
<dbReference type="AlphaFoldDB" id="A0A9Q1GZC8"/>
<keyword evidence="2" id="KW-0812">Transmembrane</keyword>
<dbReference type="EMBL" id="JAKOGI010001045">
    <property type="protein sequence ID" value="KAJ8428161.1"/>
    <property type="molecule type" value="Genomic_DNA"/>
</dbReference>
<feature type="transmembrane region" description="Helical" evidence="2">
    <location>
        <begin position="49"/>
        <end position="67"/>
    </location>
</feature>
<evidence type="ECO:0000256" key="2">
    <source>
        <dbReference type="SAM" id="Phobius"/>
    </source>
</evidence>
<dbReference type="GO" id="GO:0016020">
    <property type="term" value="C:membrane"/>
    <property type="evidence" value="ECO:0007669"/>
    <property type="project" value="UniProtKB-SubCell"/>
</dbReference>
<keyword evidence="2" id="KW-1133">Transmembrane helix</keyword>
<keyword evidence="1" id="KW-0407">Ion channel</keyword>
<accession>A0A9Q1GZC8</accession>
<reference evidence="3" key="1">
    <citation type="submission" date="2022-04" db="EMBL/GenBank/DDBJ databases">
        <title>Carnegiea gigantea Genome sequencing and assembly v2.</title>
        <authorList>
            <person name="Copetti D."/>
            <person name="Sanderson M.J."/>
            <person name="Burquez A."/>
            <person name="Wojciechowski M.F."/>
        </authorList>
    </citation>
    <scope>NUCLEOTIDE SEQUENCE</scope>
    <source>
        <strain evidence="3">SGP5-SGP5p</strain>
        <tissue evidence="3">Aerial part</tissue>
    </source>
</reference>
<feature type="transmembrane region" description="Helical" evidence="2">
    <location>
        <begin position="82"/>
        <end position="103"/>
    </location>
</feature>
<keyword evidence="2" id="KW-0472">Membrane</keyword>
<name>A0A9Q1GZC8_9CARY</name>
<comment type="caution">
    <text evidence="3">The sequence shown here is derived from an EMBL/GenBank/DDBJ whole genome shotgun (WGS) entry which is preliminary data.</text>
</comment>
<keyword evidence="1" id="KW-0406">Ion transport</keyword>
<keyword evidence="1" id="KW-0813">Transport</keyword>
<dbReference type="PANTHER" id="PTHR45651:SF114">
    <property type="entry name" value="CYCLIC NUCLEOTIDE-GATED ION CHANNEL 16-RELATED"/>
    <property type="match status" value="1"/>
</dbReference>
<feature type="transmembrane region" description="Helical" evidence="2">
    <location>
        <begin position="200"/>
        <end position="222"/>
    </location>
</feature>
<dbReference type="GO" id="GO:0034220">
    <property type="term" value="P:monoatomic ion transmembrane transport"/>
    <property type="evidence" value="ECO:0007669"/>
    <property type="project" value="UniProtKB-KW"/>
</dbReference>
<gene>
    <name evidence="3" type="ORF">Cgig2_028036</name>
</gene>
<dbReference type="OrthoDB" id="421226at2759"/>
<dbReference type="Proteomes" id="UP001153076">
    <property type="component" value="Unassembled WGS sequence"/>
</dbReference>
<evidence type="ECO:0000313" key="3">
    <source>
        <dbReference type="EMBL" id="KAJ8428161.1"/>
    </source>
</evidence>
<evidence type="ECO:0008006" key="5">
    <source>
        <dbReference type="Google" id="ProtNLM"/>
    </source>
</evidence>
<proteinExistence type="predicted"/>